<dbReference type="EMBL" id="PEZT01000029">
    <property type="protein sequence ID" value="PIS08721.1"/>
    <property type="molecule type" value="Genomic_DNA"/>
</dbReference>
<organism evidence="1 2">
    <name type="scientific">Candidatus Beckwithbacteria bacterium CG10_big_fil_rev_8_21_14_0_10_34_10</name>
    <dbReference type="NCBI Taxonomy" id="1974495"/>
    <lineage>
        <taxon>Bacteria</taxon>
        <taxon>Candidatus Beckwithiibacteriota</taxon>
    </lineage>
</organism>
<reference evidence="2" key="1">
    <citation type="submission" date="2017-09" db="EMBL/GenBank/DDBJ databases">
        <title>Depth-based differentiation of microbial function through sediment-hosted aquifers and enrichment of novel symbionts in the deep terrestrial subsurface.</title>
        <authorList>
            <person name="Probst A.J."/>
            <person name="Ladd B."/>
            <person name="Jarett J.K."/>
            <person name="Geller-Mcgrath D.E."/>
            <person name="Sieber C.M.K."/>
            <person name="Emerson J.B."/>
            <person name="Anantharaman K."/>
            <person name="Thomas B.C."/>
            <person name="Malmstrom R."/>
            <person name="Stieglmeier M."/>
            <person name="Klingl A."/>
            <person name="Woyke T."/>
            <person name="Ryan C.M."/>
            <person name="Banfield J.F."/>
        </authorList>
    </citation>
    <scope>NUCLEOTIDE SEQUENCE [LARGE SCALE GENOMIC DNA]</scope>
</reference>
<sequence>MTQIAEQEQTPAWLAQNGLTVDHFRVTEQYIKRYGGSGADFIRGSLFNLVDYGPEFVQWVAIEITGNLEDGEFLMQVSEYIRRRMTGAEPKIN</sequence>
<comment type="caution">
    <text evidence="1">The sequence shown here is derived from an EMBL/GenBank/DDBJ whole genome shotgun (WGS) entry which is preliminary data.</text>
</comment>
<gene>
    <name evidence="1" type="ORF">COT75_05270</name>
</gene>
<dbReference type="Proteomes" id="UP000230093">
    <property type="component" value="Unassembled WGS sequence"/>
</dbReference>
<evidence type="ECO:0000313" key="2">
    <source>
        <dbReference type="Proteomes" id="UP000230093"/>
    </source>
</evidence>
<protein>
    <submittedName>
        <fullName evidence="1">Uncharacterized protein</fullName>
    </submittedName>
</protein>
<name>A0A2H0W7T9_9BACT</name>
<accession>A0A2H0W7T9</accession>
<dbReference type="AlphaFoldDB" id="A0A2H0W7T9"/>
<evidence type="ECO:0000313" key="1">
    <source>
        <dbReference type="EMBL" id="PIS08721.1"/>
    </source>
</evidence>
<proteinExistence type="predicted"/>